<reference evidence="4" key="1">
    <citation type="submission" date="2018-05" db="EMBL/GenBank/DDBJ databases">
        <authorList>
            <person name="Lanie J.A."/>
            <person name="Ng W.-L."/>
            <person name="Kazmierczak K.M."/>
            <person name="Andrzejewski T.M."/>
            <person name="Davidsen T.M."/>
            <person name="Wayne K.J."/>
            <person name="Tettelin H."/>
            <person name="Glass J.I."/>
            <person name="Rusch D."/>
            <person name="Podicherti R."/>
            <person name="Tsui H.-C.T."/>
            <person name="Winkler M.E."/>
        </authorList>
    </citation>
    <scope>NUCLEOTIDE SEQUENCE</scope>
</reference>
<gene>
    <name evidence="4" type="ORF">METZ01_LOCUS352891</name>
</gene>
<evidence type="ECO:0000256" key="2">
    <source>
        <dbReference type="ARBA" id="ARBA00022704"/>
    </source>
</evidence>
<dbReference type="AlphaFoldDB" id="A0A382RSJ2"/>
<dbReference type="InterPro" id="IPR052781">
    <property type="entry name" value="Cys_protease_inhibitor_I42"/>
</dbReference>
<dbReference type="InterPro" id="IPR036331">
    <property type="entry name" value="Chagasin-like_sf"/>
</dbReference>
<evidence type="ECO:0000259" key="3">
    <source>
        <dbReference type="Pfam" id="PF09394"/>
    </source>
</evidence>
<keyword evidence="1" id="KW-0646">Protease inhibitor</keyword>
<dbReference type="InterPro" id="IPR018990">
    <property type="entry name" value="Prot_inh_I42_chagasin"/>
</dbReference>
<evidence type="ECO:0000313" key="4">
    <source>
        <dbReference type="EMBL" id="SVD00037.1"/>
    </source>
</evidence>
<name>A0A382RSJ2_9ZZZZ</name>
<feature type="domain" description="Proteinase inhibitor I42 chagasin" evidence="3">
    <location>
        <begin position="42"/>
        <end position="123"/>
    </location>
</feature>
<keyword evidence="2" id="KW-0789">Thiol protease inhibitor</keyword>
<dbReference type="Gene3D" id="2.60.40.2020">
    <property type="match status" value="1"/>
</dbReference>
<evidence type="ECO:0000256" key="1">
    <source>
        <dbReference type="ARBA" id="ARBA00022690"/>
    </source>
</evidence>
<proteinExistence type="predicted"/>
<dbReference type="PANTHER" id="PTHR36530:SF1">
    <property type="entry name" value="AMOEBIASIN-1"/>
    <property type="match status" value="1"/>
</dbReference>
<sequence length="135" mass="15046">MKYVLLMMFFIIGCSVNQGEQAFFNGSCDHFLKDKHLTWNVNLQPGDSLLVTLCSNPTTGFQWSEFAQINDQNILEQAGHAYTPPKKSIAGAAGTEEWTLNTVKKGVSIVVWEYSRPWTGGEKGEWSLTATVIVE</sequence>
<dbReference type="EMBL" id="UINC01123518">
    <property type="protein sequence ID" value="SVD00037.1"/>
    <property type="molecule type" value="Genomic_DNA"/>
</dbReference>
<dbReference type="GO" id="GO:0004869">
    <property type="term" value="F:cysteine-type endopeptidase inhibitor activity"/>
    <property type="evidence" value="ECO:0007669"/>
    <property type="project" value="UniProtKB-KW"/>
</dbReference>
<dbReference type="Pfam" id="PF09394">
    <property type="entry name" value="Inhibitor_I42"/>
    <property type="match status" value="1"/>
</dbReference>
<accession>A0A382RSJ2</accession>
<dbReference type="SUPFAM" id="SSF141066">
    <property type="entry name" value="ICP-like"/>
    <property type="match status" value="1"/>
</dbReference>
<organism evidence="4">
    <name type="scientific">marine metagenome</name>
    <dbReference type="NCBI Taxonomy" id="408172"/>
    <lineage>
        <taxon>unclassified sequences</taxon>
        <taxon>metagenomes</taxon>
        <taxon>ecological metagenomes</taxon>
    </lineage>
</organism>
<protein>
    <recommendedName>
        <fullName evidence="3">Proteinase inhibitor I42 chagasin domain-containing protein</fullName>
    </recommendedName>
</protein>
<dbReference type="PANTHER" id="PTHR36530">
    <property type="entry name" value="INHIBITOR OF CYSTEINE PEPTIDASE"/>
    <property type="match status" value="1"/>
</dbReference>